<protein>
    <recommendedName>
        <fullName evidence="4">Right handed beta helix domain-containing protein</fullName>
    </recommendedName>
</protein>
<dbReference type="Proteomes" id="UP000676310">
    <property type="component" value="Unassembled WGS sequence"/>
</dbReference>
<evidence type="ECO:0000313" key="2">
    <source>
        <dbReference type="EMBL" id="CAG5137072.1"/>
    </source>
</evidence>
<dbReference type="InterPro" id="IPR011050">
    <property type="entry name" value="Pectin_lyase_fold/virulence"/>
</dbReference>
<keyword evidence="1" id="KW-0732">Signal</keyword>
<organism evidence="2 3">
    <name type="scientific">Alternaria atra</name>
    <dbReference type="NCBI Taxonomy" id="119953"/>
    <lineage>
        <taxon>Eukaryota</taxon>
        <taxon>Fungi</taxon>
        <taxon>Dikarya</taxon>
        <taxon>Ascomycota</taxon>
        <taxon>Pezizomycotina</taxon>
        <taxon>Dothideomycetes</taxon>
        <taxon>Pleosporomycetidae</taxon>
        <taxon>Pleosporales</taxon>
        <taxon>Pleosporineae</taxon>
        <taxon>Pleosporaceae</taxon>
        <taxon>Alternaria</taxon>
        <taxon>Alternaria sect. Ulocladioides</taxon>
    </lineage>
</organism>
<comment type="caution">
    <text evidence="2">The sequence shown here is derived from an EMBL/GenBank/DDBJ whole genome shotgun (WGS) entry which is preliminary data.</text>
</comment>
<dbReference type="GeneID" id="67014951"/>
<sequence>MLHQILLSLVHGRLLSIIVALLIVNDTIAGPFKTQDCRRVQPHQSIQEAIDQAQPGDRIEVEGGTYYEQITIKKAGIKLVGKKGATLKPPAHFDKNLCSGLSQTLDLKETEAGICIHGNDIVLERYVKEHREIKSVGGFIKDVSVTGFTVIGFNGVNIAAVASDLRALVQKNVVSTTAIHYIGLMADDYSDAILSENHITGYFTALVSQTPGGIIQRNKATNVCVGAAADPGVKGTSIIDNRFSLRNPGCDKDFKIYGAGIVVYGATETIVTGNVIEKFNNGGVGVGIFLLEGPGGEIATKNVIRKNILLYNDVAIYDNSTGINDLGDNTCDTYSVPPTACT</sequence>
<proteinExistence type="predicted"/>
<dbReference type="EMBL" id="CAJRGZ010000006">
    <property type="protein sequence ID" value="CAG5137072.1"/>
    <property type="molecule type" value="Genomic_DNA"/>
</dbReference>
<feature type="signal peptide" evidence="1">
    <location>
        <begin position="1"/>
        <end position="29"/>
    </location>
</feature>
<accession>A0A8J2HUR1</accession>
<name>A0A8J2HUR1_9PLEO</name>
<dbReference type="OrthoDB" id="3488255at2759"/>
<reference evidence="2" key="1">
    <citation type="submission" date="2021-05" db="EMBL/GenBank/DDBJ databases">
        <authorList>
            <person name="Stam R."/>
        </authorList>
    </citation>
    <scope>NUCLEOTIDE SEQUENCE</scope>
    <source>
        <strain evidence="2">CS162</strain>
    </source>
</reference>
<dbReference type="InterPro" id="IPR012334">
    <property type="entry name" value="Pectin_lyas_fold"/>
</dbReference>
<evidence type="ECO:0000313" key="3">
    <source>
        <dbReference type="Proteomes" id="UP000676310"/>
    </source>
</evidence>
<dbReference type="AlphaFoldDB" id="A0A8J2HUR1"/>
<gene>
    <name evidence="2" type="ORF">ALTATR162_LOCUS34</name>
</gene>
<evidence type="ECO:0008006" key="4">
    <source>
        <dbReference type="Google" id="ProtNLM"/>
    </source>
</evidence>
<dbReference type="SUPFAM" id="SSF51126">
    <property type="entry name" value="Pectin lyase-like"/>
    <property type="match status" value="1"/>
</dbReference>
<dbReference type="Gene3D" id="2.160.20.10">
    <property type="entry name" value="Single-stranded right-handed beta-helix, Pectin lyase-like"/>
    <property type="match status" value="1"/>
</dbReference>
<feature type="chain" id="PRO_5035292487" description="Right handed beta helix domain-containing protein" evidence="1">
    <location>
        <begin position="30"/>
        <end position="342"/>
    </location>
</feature>
<dbReference type="RefSeq" id="XP_043163562.1">
    <property type="nucleotide sequence ID" value="XM_043307627.1"/>
</dbReference>
<evidence type="ECO:0000256" key="1">
    <source>
        <dbReference type="SAM" id="SignalP"/>
    </source>
</evidence>
<keyword evidence="3" id="KW-1185">Reference proteome</keyword>